<evidence type="ECO:0000313" key="2">
    <source>
        <dbReference type="EMBL" id="RHN07122.1"/>
    </source>
</evidence>
<organism evidence="1 3">
    <name type="scientific">Anaerobutyricum hallii</name>
    <dbReference type="NCBI Taxonomy" id="39488"/>
    <lineage>
        <taxon>Bacteria</taxon>
        <taxon>Bacillati</taxon>
        <taxon>Bacillota</taxon>
        <taxon>Clostridia</taxon>
        <taxon>Lachnospirales</taxon>
        <taxon>Lachnospiraceae</taxon>
        <taxon>Anaerobutyricum</taxon>
    </lineage>
</organism>
<dbReference type="SUPFAM" id="SSF53254">
    <property type="entry name" value="Phosphoglycerate mutase-like"/>
    <property type="match status" value="1"/>
</dbReference>
<dbReference type="Gene3D" id="3.40.50.1240">
    <property type="entry name" value="Phosphoglycerate mutase-like"/>
    <property type="match status" value="1"/>
</dbReference>
<dbReference type="Proteomes" id="UP000283700">
    <property type="component" value="Unassembled WGS sequence"/>
</dbReference>
<reference evidence="1 3" key="1">
    <citation type="submission" date="2015-09" db="EMBL/GenBank/DDBJ databases">
        <authorList>
            <consortium name="Pathogen Informatics"/>
        </authorList>
    </citation>
    <scope>NUCLEOTIDE SEQUENCE [LARGE SCALE GENOMIC DNA]</scope>
    <source>
        <strain evidence="1 3">2789STDY5834966</strain>
    </source>
</reference>
<gene>
    <name evidence="2" type="ORF">DWZ29_15675</name>
    <name evidence="1" type="ORF">ERS852578_02085</name>
</gene>
<dbReference type="Proteomes" id="UP000095390">
    <property type="component" value="Unassembled WGS sequence"/>
</dbReference>
<dbReference type="EMBL" id="QRQO01000073">
    <property type="protein sequence ID" value="RHN07122.1"/>
    <property type="molecule type" value="Genomic_DNA"/>
</dbReference>
<dbReference type="GeneID" id="75048552"/>
<accession>A0A173U1C5</accession>
<dbReference type="Pfam" id="PF00300">
    <property type="entry name" value="His_Phos_1"/>
    <property type="match status" value="1"/>
</dbReference>
<protein>
    <submittedName>
        <fullName evidence="1">Alpha-ribazole phosphatase</fullName>
    </submittedName>
    <submittedName>
        <fullName evidence="2">Histidine phosphatase family protein</fullName>
    </submittedName>
</protein>
<sequence length="257" mass="29550">MRILLIRHGDPDYENDTLTEKGCREAELLAKRALSLHMGKCYVSPLGRAQRTALPSLEAAGCKAETVEWLQEFPAKLDVNKAPELAEAYPDIEKEGEKYRPRIVWDMAPGYLTEHEEYMDKINWRHSLVAKCSDMEDVYDKVTKEFDTLLAKHGYVRENGYYRVEKESTETITLFCHFGLICVLLSHLWNVSPFTLWNSFALAPTSVTEVVTEERKQGIAYFRGLKIGDISHLYAGNEEPSFAARFCETYSNKEQRH</sequence>
<name>A0A173U1C5_9FIRM</name>
<reference evidence="2 4" key="2">
    <citation type="submission" date="2018-08" db="EMBL/GenBank/DDBJ databases">
        <title>A genome reference for cultivated species of the human gut microbiota.</title>
        <authorList>
            <person name="Zou Y."/>
            <person name="Xue W."/>
            <person name="Luo G."/>
        </authorList>
    </citation>
    <scope>NUCLEOTIDE SEQUENCE [LARGE SCALE GENOMIC DNA]</scope>
    <source>
        <strain evidence="2 4">AF31-17AC</strain>
    </source>
</reference>
<evidence type="ECO:0000313" key="3">
    <source>
        <dbReference type="Proteomes" id="UP000095390"/>
    </source>
</evidence>
<evidence type="ECO:0000313" key="4">
    <source>
        <dbReference type="Proteomes" id="UP000283700"/>
    </source>
</evidence>
<dbReference type="OrthoDB" id="9782128at2"/>
<proteinExistence type="predicted"/>
<dbReference type="AlphaFoldDB" id="A0A173U1C5"/>
<dbReference type="InterPro" id="IPR029033">
    <property type="entry name" value="His_PPase_superfam"/>
</dbReference>
<dbReference type="EMBL" id="CYYC01000026">
    <property type="protein sequence ID" value="CUN08479.1"/>
    <property type="molecule type" value="Genomic_DNA"/>
</dbReference>
<dbReference type="CDD" id="cd07067">
    <property type="entry name" value="HP_PGM_like"/>
    <property type="match status" value="1"/>
</dbReference>
<evidence type="ECO:0000313" key="1">
    <source>
        <dbReference type="EMBL" id="CUN08479.1"/>
    </source>
</evidence>
<dbReference type="RefSeq" id="WP_005343993.1">
    <property type="nucleotide sequence ID" value="NZ_CAKXHE010000161.1"/>
</dbReference>
<dbReference type="InterPro" id="IPR013078">
    <property type="entry name" value="His_Pase_superF_clade-1"/>
</dbReference>
<dbReference type="SMART" id="SM00855">
    <property type="entry name" value="PGAM"/>
    <property type="match status" value="1"/>
</dbReference>